<accession>A0AAD7TWG9</accession>
<evidence type="ECO:0000256" key="1">
    <source>
        <dbReference type="PROSITE-ProRule" id="PRU00042"/>
    </source>
</evidence>
<dbReference type="Proteomes" id="UP001215151">
    <property type="component" value="Unassembled WGS sequence"/>
</dbReference>
<evidence type="ECO:0000313" key="5">
    <source>
        <dbReference type="Proteomes" id="UP001215151"/>
    </source>
</evidence>
<organism evidence="4 5">
    <name type="scientific">Trametes cubensis</name>
    <dbReference type="NCBI Taxonomy" id="1111947"/>
    <lineage>
        <taxon>Eukaryota</taxon>
        <taxon>Fungi</taxon>
        <taxon>Dikarya</taxon>
        <taxon>Basidiomycota</taxon>
        <taxon>Agaricomycotina</taxon>
        <taxon>Agaricomycetes</taxon>
        <taxon>Polyporales</taxon>
        <taxon>Polyporaceae</taxon>
        <taxon>Trametes</taxon>
    </lineage>
</organism>
<reference evidence="4" key="1">
    <citation type="submission" date="2022-11" db="EMBL/GenBank/DDBJ databases">
        <title>Genome Sequence of Cubamyces cubensis.</title>
        <authorList>
            <person name="Buettner E."/>
        </authorList>
    </citation>
    <scope>NUCLEOTIDE SEQUENCE</scope>
    <source>
        <strain evidence="4">MPL-01</strain>
    </source>
</reference>
<keyword evidence="1" id="KW-0862">Zinc</keyword>
<protein>
    <recommendedName>
        <fullName evidence="3">C2H2-type domain-containing protein</fullName>
    </recommendedName>
</protein>
<evidence type="ECO:0000259" key="3">
    <source>
        <dbReference type="PROSITE" id="PS50157"/>
    </source>
</evidence>
<dbReference type="GO" id="GO:0008270">
    <property type="term" value="F:zinc ion binding"/>
    <property type="evidence" value="ECO:0007669"/>
    <property type="project" value="UniProtKB-KW"/>
</dbReference>
<sequence length="302" mass="32954">MSYQNDKRSDSDNTLLGANINNDYIYAVYANHIPSNGSFAHIPDSSSAPASQQQQLEGGHQGGWHTHIHRPLATTGGHGMYTEHQCYPYGTMGTDAMIHHNEMVHGRNEHVGFGQHGTTSANVIDNRYIPAHPTAYRTTPNPNMQQPLLSGPHTNHQGVHAAYADAHTRAAHFPQPPSAPTSLTRSLTIDSVSAAAIYCQWAGGCGETITGGTPANIRGHLKDRHFMGAAPTAKTMLCCKWGDDCRRDPMQWENIPKHIAECHLKTMRRQCGDCGADFARSDTLTRHQQASSCPRGRATSTT</sequence>
<keyword evidence="5" id="KW-1185">Reference proteome</keyword>
<evidence type="ECO:0000256" key="2">
    <source>
        <dbReference type="SAM" id="MobiDB-lite"/>
    </source>
</evidence>
<feature type="region of interest" description="Disordered" evidence="2">
    <location>
        <begin position="40"/>
        <end position="71"/>
    </location>
</feature>
<feature type="compositionally biased region" description="Low complexity" evidence="2">
    <location>
        <begin position="45"/>
        <end position="58"/>
    </location>
</feature>
<dbReference type="EMBL" id="JAPEVG010000113">
    <property type="protein sequence ID" value="KAJ8482494.1"/>
    <property type="molecule type" value="Genomic_DNA"/>
</dbReference>
<keyword evidence="1" id="KW-0863">Zinc-finger</keyword>
<keyword evidence="1" id="KW-0479">Metal-binding</keyword>
<feature type="domain" description="C2H2-type" evidence="3">
    <location>
        <begin position="269"/>
        <end position="296"/>
    </location>
</feature>
<dbReference type="InterPro" id="IPR013087">
    <property type="entry name" value="Znf_C2H2_type"/>
</dbReference>
<dbReference type="PROSITE" id="PS50157">
    <property type="entry name" value="ZINC_FINGER_C2H2_2"/>
    <property type="match status" value="1"/>
</dbReference>
<name>A0AAD7TWG9_9APHY</name>
<dbReference type="AlphaFoldDB" id="A0AAD7TWG9"/>
<evidence type="ECO:0000313" key="4">
    <source>
        <dbReference type="EMBL" id="KAJ8482494.1"/>
    </source>
</evidence>
<gene>
    <name evidence="4" type="ORF">ONZ51_g5338</name>
</gene>
<comment type="caution">
    <text evidence="4">The sequence shown here is derived from an EMBL/GenBank/DDBJ whole genome shotgun (WGS) entry which is preliminary data.</text>
</comment>
<proteinExistence type="predicted"/>